<sequence length="433" mass="47805">MVMPVYLKTFIAVALGAVNVRALCGPICANIVFGVDTSCDISDDTKNGVKEFMEKFVGMFNDTIADPKASPIRVSQFGLLAFDSSSRIVIGFEDGQTKYDVINKINDFDHTALDCKTSISEAINMAIADFFESGDDDDRSPNVLVLFTTGDAQPNTIDDTKDSINRLRAKNNTFLFLVPLTNKNGKTELYDVVDPKNIFPYSEDINVGTVYTRIEEISRCPRPFAPGNKDVLIILDHSKSFKPEHKIVVRDALKTLIGAHKKVGDGEAALEFAIIAYNNKVETEMLFNNTMTSTRAGILAAIDNISITHEKNRRTDLALEFANDVVFRPDTGDRPFANNVIILITSGPTIKAKYQKNTIKAANALKSKTGTEKVTIFLLALPGARPKNVAARQREWDSIASEPKDRFFKSFENINELSPFMPEIAARVCAIGL</sequence>
<protein>
    <submittedName>
        <fullName evidence="1">Uncharacterized protein</fullName>
    </submittedName>
</protein>
<comment type="caution">
    <text evidence="1">The sequence shown here is derived from an EMBL/GenBank/DDBJ whole genome shotgun (WGS) entry which is preliminary data.</text>
</comment>
<proteinExistence type="predicted"/>
<dbReference type="AlphaFoldDB" id="A0A8J1TX01"/>
<name>A0A8J1TX01_OWEFU</name>
<accession>A0A8J1TX01</accession>
<dbReference type="PANTHER" id="PTHR24020">
    <property type="entry name" value="COLLAGEN ALPHA"/>
    <property type="match status" value="1"/>
</dbReference>
<reference evidence="1" key="1">
    <citation type="submission" date="2022-03" db="EMBL/GenBank/DDBJ databases">
        <authorList>
            <person name="Martin C."/>
        </authorList>
    </citation>
    <scope>NUCLEOTIDE SEQUENCE</scope>
</reference>
<organism evidence="1 2">
    <name type="scientific">Owenia fusiformis</name>
    <name type="common">Polychaete worm</name>
    <dbReference type="NCBI Taxonomy" id="6347"/>
    <lineage>
        <taxon>Eukaryota</taxon>
        <taxon>Metazoa</taxon>
        <taxon>Spiralia</taxon>
        <taxon>Lophotrochozoa</taxon>
        <taxon>Annelida</taxon>
        <taxon>Polychaeta</taxon>
        <taxon>Sedentaria</taxon>
        <taxon>Canalipalpata</taxon>
        <taxon>Sabellida</taxon>
        <taxon>Oweniida</taxon>
        <taxon>Oweniidae</taxon>
        <taxon>Owenia</taxon>
    </lineage>
</organism>
<evidence type="ECO:0000313" key="2">
    <source>
        <dbReference type="Proteomes" id="UP000749559"/>
    </source>
</evidence>
<dbReference type="Gene3D" id="3.40.50.410">
    <property type="entry name" value="von Willebrand factor, type A domain"/>
    <property type="match status" value="2"/>
</dbReference>
<dbReference type="EMBL" id="CAIIXF020000006">
    <property type="protein sequence ID" value="CAH1787595.1"/>
    <property type="molecule type" value="Genomic_DNA"/>
</dbReference>
<dbReference type="PROSITE" id="PS50234">
    <property type="entry name" value="VWFA"/>
    <property type="match status" value="2"/>
</dbReference>
<dbReference type="SMART" id="SM00327">
    <property type="entry name" value="VWA"/>
    <property type="match status" value="2"/>
</dbReference>
<dbReference type="PANTHER" id="PTHR24020:SF87">
    <property type="entry name" value="COLLAGEN ALPHA-1(VI) CHAIN-LIKE"/>
    <property type="match status" value="1"/>
</dbReference>
<dbReference type="InterPro" id="IPR002035">
    <property type="entry name" value="VWF_A"/>
</dbReference>
<dbReference type="Pfam" id="PF00092">
    <property type="entry name" value="VWA"/>
    <property type="match status" value="2"/>
</dbReference>
<gene>
    <name evidence="1" type="ORF">OFUS_LOCUS13256</name>
</gene>
<keyword evidence="2" id="KW-1185">Reference proteome</keyword>
<dbReference type="InterPro" id="IPR050525">
    <property type="entry name" value="ECM_Assembly_Org"/>
</dbReference>
<dbReference type="SUPFAM" id="SSF53300">
    <property type="entry name" value="vWA-like"/>
    <property type="match status" value="2"/>
</dbReference>
<dbReference type="InterPro" id="IPR036465">
    <property type="entry name" value="vWFA_dom_sf"/>
</dbReference>
<dbReference type="Proteomes" id="UP000749559">
    <property type="component" value="Unassembled WGS sequence"/>
</dbReference>
<evidence type="ECO:0000313" key="1">
    <source>
        <dbReference type="EMBL" id="CAH1787595.1"/>
    </source>
</evidence>